<reference evidence="1" key="1">
    <citation type="submission" date="2014-05" db="EMBL/GenBank/DDBJ databases">
        <authorList>
            <person name="Chronopoulou M."/>
        </authorList>
    </citation>
    <scope>NUCLEOTIDE SEQUENCE</scope>
    <source>
        <tissue evidence="1">Whole organism</tissue>
    </source>
</reference>
<proteinExistence type="predicted"/>
<feature type="non-terminal residue" evidence="1">
    <location>
        <position position="1"/>
    </location>
</feature>
<evidence type="ECO:0000313" key="1">
    <source>
        <dbReference type="EMBL" id="CDW21033.1"/>
    </source>
</evidence>
<dbReference type="AlphaFoldDB" id="A0A0K2T4T2"/>
<sequence>GISMQYKTIYTNQKVKAVLYKYRYIQENKIKENPREGDTNTLRQSWRFNNFYVDTS</sequence>
<protein>
    <submittedName>
        <fullName evidence="1">Uncharacterized protein</fullName>
    </submittedName>
</protein>
<name>A0A0K2T4T2_LEPSM</name>
<accession>A0A0K2T4T2</accession>
<dbReference type="EMBL" id="HACA01003672">
    <property type="protein sequence ID" value="CDW21033.1"/>
    <property type="molecule type" value="Transcribed_RNA"/>
</dbReference>
<organism evidence="1">
    <name type="scientific">Lepeophtheirus salmonis</name>
    <name type="common">Salmon louse</name>
    <name type="synonym">Caligus salmonis</name>
    <dbReference type="NCBI Taxonomy" id="72036"/>
    <lineage>
        <taxon>Eukaryota</taxon>
        <taxon>Metazoa</taxon>
        <taxon>Ecdysozoa</taxon>
        <taxon>Arthropoda</taxon>
        <taxon>Crustacea</taxon>
        <taxon>Multicrustacea</taxon>
        <taxon>Hexanauplia</taxon>
        <taxon>Copepoda</taxon>
        <taxon>Siphonostomatoida</taxon>
        <taxon>Caligidae</taxon>
        <taxon>Lepeophtheirus</taxon>
    </lineage>
</organism>